<keyword evidence="4" id="KW-1185">Reference proteome</keyword>
<feature type="region of interest" description="Disordered" evidence="2">
    <location>
        <begin position="1"/>
        <end position="47"/>
    </location>
</feature>
<feature type="coiled-coil region" evidence="1">
    <location>
        <begin position="68"/>
        <end position="150"/>
    </location>
</feature>
<name>A0A1L7XUB8_9HELO</name>
<dbReference type="OrthoDB" id="4760831at2759"/>
<feature type="region of interest" description="Disordered" evidence="2">
    <location>
        <begin position="460"/>
        <end position="480"/>
    </location>
</feature>
<dbReference type="EMBL" id="FJOG01000056">
    <property type="protein sequence ID" value="CZR68567.1"/>
    <property type="molecule type" value="Genomic_DNA"/>
</dbReference>
<gene>
    <name evidence="3" type="ORF">PAC_18466</name>
</gene>
<reference evidence="3 4" key="1">
    <citation type="submission" date="2016-03" db="EMBL/GenBank/DDBJ databases">
        <authorList>
            <person name="Ploux O."/>
        </authorList>
    </citation>
    <scope>NUCLEOTIDE SEQUENCE [LARGE SCALE GENOMIC DNA]</scope>
    <source>
        <strain evidence="3 4">UAMH 11012</strain>
    </source>
</reference>
<dbReference type="AlphaFoldDB" id="A0A1L7XUB8"/>
<organism evidence="3 4">
    <name type="scientific">Phialocephala subalpina</name>
    <dbReference type="NCBI Taxonomy" id="576137"/>
    <lineage>
        <taxon>Eukaryota</taxon>
        <taxon>Fungi</taxon>
        <taxon>Dikarya</taxon>
        <taxon>Ascomycota</taxon>
        <taxon>Pezizomycotina</taxon>
        <taxon>Leotiomycetes</taxon>
        <taxon>Helotiales</taxon>
        <taxon>Mollisiaceae</taxon>
        <taxon>Phialocephala</taxon>
        <taxon>Phialocephala fortinii species complex</taxon>
    </lineage>
</organism>
<proteinExistence type="predicted"/>
<keyword evidence="1" id="KW-0175">Coiled coil</keyword>
<sequence>MPGTIQRNAPRWIRNPTTGRFKTPPSRRRRARSASLQPRANTPTADHRTIAAVRARIPDVSQLAVDDVELSQRAIRDKRKELDDIEQKVQERKKYTSLLREFERMEAEKVQLQEPFDELEEEKRELGMQMDEEKADLEARFKELGEMENELGRIVYGQRESNLIRGRSDGSTAPYRQYHHLMFLLIIHSTEEVDSPSMPASGIQTLLEQTLVDTVLFYDACYSADAAIAIPRSQGLTELVVACGFETVAPGPGRYSFTHSLTAVLGEMRGSPFSVSELYVPSVPVNGIQALFKESISDFVLIYDTCESAETAVTSAANNPRGIIKLISACGFRATAPSPGFESLAYTLIADLVGAAKPGDPFSVSQFYNRILARLRNSSPRVGLDLLASMNRYFKASSEVSIASYKAANPVGKAINSIDATLRVNNPSTSYVYRLPLSKGPRPLQPFPLINEDYDGLEIDRRDGQNSVPPPRPAYPSLGSFPPEPQCCIRGRLA</sequence>
<protein>
    <submittedName>
        <fullName evidence="3">Uncharacterized protein</fullName>
    </submittedName>
</protein>
<accession>A0A1L7XUB8</accession>
<evidence type="ECO:0000313" key="3">
    <source>
        <dbReference type="EMBL" id="CZR68567.1"/>
    </source>
</evidence>
<evidence type="ECO:0000256" key="1">
    <source>
        <dbReference type="SAM" id="Coils"/>
    </source>
</evidence>
<dbReference type="Proteomes" id="UP000184330">
    <property type="component" value="Unassembled WGS sequence"/>
</dbReference>
<evidence type="ECO:0000313" key="4">
    <source>
        <dbReference type="Proteomes" id="UP000184330"/>
    </source>
</evidence>
<evidence type="ECO:0000256" key="2">
    <source>
        <dbReference type="SAM" id="MobiDB-lite"/>
    </source>
</evidence>